<dbReference type="InterPro" id="IPR011344">
    <property type="entry name" value="ssDNA-bd"/>
</dbReference>
<organism evidence="5 6">
    <name type="scientific">Sphaerisporangium flaviroseum</name>
    <dbReference type="NCBI Taxonomy" id="509199"/>
    <lineage>
        <taxon>Bacteria</taxon>
        <taxon>Bacillati</taxon>
        <taxon>Actinomycetota</taxon>
        <taxon>Actinomycetes</taxon>
        <taxon>Streptosporangiales</taxon>
        <taxon>Streptosporangiaceae</taxon>
        <taxon>Sphaerisporangium</taxon>
    </lineage>
</organism>
<evidence type="ECO:0000313" key="5">
    <source>
        <dbReference type="EMBL" id="GAA3832401.1"/>
    </source>
</evidence>
<comment type="caution">
    <text evidence="5">The sequence shown here is derived from an EMBL/GenBank/DDBJ whole genome shotgun (WGS) entry which is preliminary data.</text>
</comment>
<dbReference type="SUPFAM" id="SSF50249">
    <property type="entry name" value="Nucleic acid-binding proteins"/>
    <property type="match status" value="1"/>
</dbReference>
<dbReference type="PROSITE" id="PS50935">
    <property type="entry name" value="SSB"/>
    <property type="match status" value="1"/>
</dbReference>
<dbReference type="InterPro" id="IPR012340">
    <property type="entry name" value="NA-bd_OB-fold"/>
</dbReference>
<dbReference type="PANTHER" id="PTHR10302">
    <property type="entry name" value="SINGLE-STRANDED DNA-BINDING PROTEIN"/>
    <property type="match status" value="1"/>
</dbReference>
<feature type="region of interest" description="Disordered" evidence="4">
    <location>
        <begin position="117"/>
        <end position="149"/>
    </location>
</feature>
<dbReference type="HAMAP" id="MF_00984">
    <property type="entry name" value="SSB"/>
    <property type="match status" value="1"/>
</dbReference>
<dbReference type="PANTHER" id="PTHR10302:SF27">
    <property type="entry name" value="SINGLE-STRANDED DNA-BINDING PROTEIN"/>
    <property type="match status" value="1"/>
</dbReference>
<evidence type="ECO:0000256" key="3">
    <source>
        <dbReference type="RuleBase" id="RU000524"/>
    </source>
</evidence>
<evidence type="ECO:0000313" key="6">
    <source>
        <dbReference type="Proteomes" id="UP001500888"/>
    </source>
</evidence>
<dbReference type="NCBIfam" id="TIGR00621">
    <property type="entry name" value="ssb"/>
    <property type="match status" value="1"/>
</dbReference>
<keyword evidence="6" id="KW-1185">Reference proteome</keyword>
<feature type="compositionally biased region" description="Pro residues" evidence="4">
    <location>
        <begin position="136"/>
        <end position="149"/>
    </location>
</feature>
<evidence type="ECO:0000256" key="1">
    <source>
        <dbReference type="ARBA" id="ARBA00023125"/>
    </source>
</evidence>
<evidence type="ECO:0000256" key="2">
    <source>
        <dbReference type="HAMAP-Rule" id="MF_00984"/>
    </source>
</evidence>
<dbReference type="RefSeq" id="WP_344948214.1">
    <property type="nucleotide sequence ID" value="NZ_BAAAZR010000031.1"/>
</dbReference>
<gene>
    <name evidence="5" type="ORF">GCM10022226_62030</name>
</gene>
<dbReference type="Proteomes" id="UP001500888">
    <property type="component" value="Unassembled WGS sequence"/>
</dbReference>
<dbReference type="Pfam" id="PF00436">
    <property type="entry name" value="SSB"/>
    <property type="match status" value="1"/>
</dbReference>
<keyword evidence="1 2" id="KW-0238">DNA-binding</keyword>
<accession>A0ABP7J1J5</accession>
<dbReference type="InterPro" id="IPR000424">
    <property type="entry name" value="Primosome_PriB/ssb"/>
</dbReference>
<comment type="caution">
    <text evidence="2">Lacks conserved residue(s) required for the propagation of feature annotation.</text>
</comment>
<comment type="subunit">
    <text evidence="2">Homotetramer.</text>
</comment>
<dbReference type="EMBL" id="BAAAZR010000031">
    <property type="protein sequence ID" value="GAA3832401.1"/>
    <property type="molecule type" value="Genomic_DNA"/>
</dbReference>
<evidence type="ECO:0000256" key="4">
    <source>
        <dbReference type="SAM" id="MobiDB-lite"/>
    </source>
</evidence>
<dbReference type="Gene3D" id="2.40.50.140">
    <property type="entry name" value="Nucleic acid-binding proteins"/>
    <property type="match status" value="1"/>
</dbReference>
<reference evidence="6" key="1">
    <citation type="journal article" date="2019" name="Int. J. Syst. Evol. Microbiol.">
        <title>The Global Catalogue of Microorganisms (GCM) 10K type strain sequencing project: providing services to taxonomists for standard genome sequencing and annotation.</title>
        <authorList>
            <consortium name="The Broad Institute Genomics Platform"/>
            <consortium name="The Broad Institute Genome Sequencing Center for Infectious Disease"/>
            <person name="Wu L."/>
            <person name="Ma J."/>
        </authorList>
    </citation>
    <scope>NUCLEOTIDE SEQUENCE [LARGE SCALE GENOMIC DNA]</scope>
    <source>
        <strain evidence="6">JCM 16908</strain>
    </source>
</reference>
<proteinExistence type="inferred from homology"/>
<dbReference type="CDD" id="cd04496">
    <property type="entry name" value="SSB_OBF"/>
    <property type="match status" value="1"/>
</dbReference>
<name>A0ABP7J1J5_9ACTN</name>
<protein>
    <recommendedName>
        <fullName evidence="2 3">Single-stranded DNA-binding protein</fullName>
        <shortName evidence="2">SSB</shortName>
    </recommendedName>
</protein>
<sequence>MSYGDTSITFVGHLVDDPELRFTPSGVAVARFRVGSSSRVFDKEAGQYKDGNKLFLSCNVWREAAEYAQETLTKGMRVIVVGRLVQRSFEGKDGQNVTLYEIEVEEVGASLRNATAQVTKRTRDTRAPQEWQTATPQPPAPAPAVPVPAAPAAPAGGYWVPQPTHAPQPVGVGVGTPPF</sequence>